<keyword evidence="11" id="KW-0067">ATP-binding</keyword>
<dbReference type="NCBIfam" id="TIGR01313">
    <property type="entry name" value="therm_gnt_kin"/>
    <property type="match status" value="1"/>
</dbReference>
<dbReference type="Pfam" id="PF00393">
    <property type="entry name" value="6PGD"/>
    <property type="match status" value="1"/>
</dbReference>
<evidence type="ECO:0000256" key="1">
    <source>
        <dbReference type="ARBA" id="ARBA00002526"/>
    </source>
</evidence>
<dbReference type="GO" id="GO:0006098">
    <property type="term" value="P:pentose-phosphate shunt"/>
    <property type="evidence" value="ECO:0007669"/>
    <property type="project" value="UniProtKB-UniPathway"/>
</dbReference>
<dbReference type="PROSITE" id="PS00461">
    <property type="entry name" value="6PGD"/>
    <property type="match status" value="1"/>
</dbReference>
<dbReference type="PANTHER" id="PTHR11811">
    <property type="entry name" value="6-PHOSPHOGLUCONATE DEHYDROGENASE"/>
    <property type="match status" value="1"/>
</dbReference>
<dbReference type="NCBIfam" id="NF006765">
    <property type="entry name" value="PRK09287.1"/>
    <property type="match status" value="1"/>
</dbReference>
<dbReference type="InterPro" id="IPR013328">
    <property type="entry name" value="6PGD_dom2"/>
</dbReference>
<dbReference type="Gene3D" id="3.40.50.300">
    <property type="entry name" value="P-loop containing nucleotide triphosphate hydrolases"/>
    <property type="match status" value="1"/>
</dbReference>
<comment type="catalytic activity">
    <reaction evidence="16">
        <text>D-gluconate + ATP = 6-phospho-D-gluconate + ADP + H(+)</text>
        <dbReference type="Rhea" id="RHEA:19433"/>
        <dbReference type="ChEBI" id="CHEBI:15378"/>
        <dbReference type="ChEBI" id="CHEBI:18391"/>
        <dbReference type="ChEBI" id="CHEBI:30616"/>
        <dbReference type="ChEBI" id="CHEBI:58759"/>
        <dbReference type="ChEBI" id="CHEBI:456216"/>
        <dbReference type="EC" id="2.7.1.12"/>
    </reaction>
</comment>
<keyword evidence="13 18" id="KW-0560">Oxidoreductase</keyword>
<evidence type="ECO:0000259" key="19">
    <source>
        <dbReference type="SMART" id="SM01350"/>
    </source>
</evidence>
<dbReference type="UniPathway" id="UPA00115">
    <property type="reaction ID" value="UER00410"/>
</dbReference>
<proteinExistence type="inferred from homology"/>
<evidence type="ECO:0000256" key="17">
    <source>
        <dbReference type="ARBA" id="ARBA00048640"/>
    </source>
</evidence>
<gene>
    <name evidence="20" type="primary">yqjI</name>
    <name evidence="20" type="ORF">NCTC13337_01638</name>
</gene>
<dbReference type="SUPFAM" id="SSF52540">
    <property type="entry name" value="P-loop containing nucleoside triphosphate hydrolases"/>
    <property type="match status" value="1"/>
</dbReference>
<dbReference type="InterPro" id="IPR027417">
    <property type="entry name" value="P-loop_NTPase"/>
</dbReference>
<evidence type="ECO:0000256" key="16">
    <source>
        <dbReference type="ARBA" id="ARBA00048090"/>
    </source>
</evidence>
<dbReference type="Gene3D" id="1.20.5.320">
    <property type="entry name" value="6-Phosphogluconate Dehydrogenase, domain 3"/>
    <property type="match status" value="1"/>
</dbReference>
<evidence type="ECO:0000256" key="15">
    <source>
        <dbReference type="ARBA" id="ARBA00023126"/>
    </source>
</evidence>
<dbReference type="GO" id="GO:0004616">
    <property type="term" value="F:phosphogluconate dehydrogenase (decarboxylating) activity"/>
    <property type="evidence" value="ECO:0007669"/>
    <property type="project" value="UniProtKB-EC"/>
</dbReference>
<dbReference type="Gene3D" id="1.10.1040.10">
    <property type="entry name" value="N-(1-d-carboxylethyl)-l-norvaline Dehydrogenase, domain 2"/>
    <property type="match status" value="1"/>
</dbReference>
<dbReference type="GO" id="GO:0050661">
    <property type="term" value="F:NADP binding"/>
    <property type="evidence" value="ECO:0007669"/>
    <property type="project" value="InterPro"/>
</dbReference>
<dbReference type="InterPro" id="IPR036291">
    <property type="entry name" value="NAD(P)-bd_dom_sf"/>
</dbReference>
<evidence type="ECO:0000256" key="8">
    <source>
        <dbReference type="ARBA" id="ARBA00022679"/>
    </source>
</evidence>
<dbReference type="InterPro" id="IPR006114">
    <property type="entry name" value="6PGDH_C"/>
</dbReference>
<evidence type="ECO:0000256" key="18">
    <source>
        <dbReference type="RuleBase" id="RU000485"/>
    </source>
</evidence>
<feature type="domain" description="6-phosphogluconate dehydrogenase C-terminal" evidence="19">
    <location>
        <begin position="356"/>
        <end position="646"/>
    </location>
</feature>
<dbReference type="InterPro" id="IPR006183">
    <property type="entry name" value="Pgluconate_DH"/>
</dbReference>
<dbReference type="GO" id="GO:0019521">
    <property type="term" value="P:D-gluconate metabolic process"/>
    <property type="evidence" value="ECO:0007669"/>
    <property type="project" value="UniProtKB-KW"/>
</dbReference>
<dbReference type="FunFam" id="1.10.1040.10:FF:000032">
    <property type="entry name" value="6-phosphogluconate dehydrogenase, decarboxylating"/>
    <property type="match status" value="1"/>
</dbReference>
<comment type="subunit">
    <text evidence="6">Homodimer.</text>
</comment>
<dbReference type="GO" id="GO:0005524">
    <property type="term" value="F:ATP binding"/>
    <property type="evidence" value="ECO:0007669"/>
    <property type="project" value="UniProtKB-KW"/>
</dbReference>
<evidence type="ECO:0000256" key="3">
    <source>
        <dbReference type="ARBA" id="ARBA00004874"/>
    </source>
</evidence>
<evidence type="ECO:0000256" key="7">
    <source>
        <dbReference type="ARBA" id="ARBA00018193"/>
    </source>
</evidence>
<comment type="function">
    <text evidence="1">Catalyzes the oxidative decarboxylation of 6-phosphogluconate to ribulose 5-phosphate and CO(2), with concomitant reduction of NADP to NADPH.</text>
</comment>
<dbReference type="FunFam" id="1.20.5.320:FF:000001">
    <property type="entry name" value="6-phosphogluconate dehydrogenase, decarboxylating"/>
    <property type="match status" value="1"/>
</dbReference>
<keyword evidence="12 18" id="KW-0521">NADP</keyword>
<evidence type="ECO:0000256" key="13">
    <source>
        <dbReference type="ARBA" id="ARBA00023002"/>
    </source>
</evidence>
<dbReference type="CDD" id="cd02021">
    <property type="entry name" value="GntK"/>
    <property type="match status" value="1"/>
</dbReference>
<keyword evidence="14 18" id="KW-0311">Gluconate utilization</keyword>
<dbReference type="FunFam" id="3.40.50.300:FF:000522">
    <property type="entry name" value="Gluconokinase"/>
    <property type="match status" value="1"/>
</dbReference>
<comment type="similarity">
    <text evidence="4 18">Belongs to the 6-phosphogluconate dehydrogenase family.</text>
</comment>
<evidence type="ECO:0000313" key="20">
    <source>
        <dbReference type="EMBL" id="SUO95893.1"/>
    </source>
</evidence>
<dbReference type="SUPFAM" id="SSF51735">
    <property type="entry name" value="NAD(P)-binding Rossmann-fold domains"/>
    <property type="match status" value="1"/>
</dbReference>
<dbReference type="AlphaFoldDB" id="A0A380MVE6"/>
<evidence type="ECO:0000313" key="21">
    <source>
        <dbReference type="Proteomes" id="UP000254601"/>
    </source>
</evidence>
<dbReference type="SMART" id="SM01350">
    <property type="entry name" value="6PGD"/>
    <property type="match status" value="1"/>
</dbReference>
<evidence type="ECO:0000256" key="5">
    <source>
        <dbReference type="ARBA" id="ARBA00008420"/>
    </source>
</evidence>
<comment type="similarity">
    <text evidence="5">Belongs to the gluconokinase GntK/GntV family.</text>
</comment>
<keyword evidence="21" id="KW-1185">Reference proteome</keyword>
<dbReference type="GO" id="GO:0046316">
    <property type="term" value="F:gluconokinase activity"/>
    <property type="evidence" value="ECO:0007669"/>
    <property type="project" value="UniProtKB-EC"/>
</dbReference>
<dbReference type="SUPFAM" id="SSF48179">
    <property type="entry name" value="6-phosphogluconate dehydrogenase C-terminal domain-like"/>
    <property type="match status" value="1"/>
</dbReference>
<dbReference type="PRINTS" id="PR00076">
    <property type="entry name" value="6PGDHDRGNASE"/>
</dbReference>
<evidence type="ECO:0000256" key="10">
    <source>
        <dbReference type="ARBA" id="ARBA00022777"/>
    </source>
</evidence>
<evidence type="ECO:0000256" key="11">
    <source>
        <dbReference type="ARBA" id="ARBA00022840"/>
    </source>
</evidence>
<dbReference type="EC" id="1.1.1.44" evidence="18"/>
<reference evidence="20 21" key="1">
    <citation type="submission" date="2018-06" db="EMBL/GenBank/DDBJ databases">
        <authorList>
            <consortium name="Pathogen Informatics"/>
            <person name="Doyle S."/>
        </authorList>
    </citation>
    <scope>NUCLEOTIDE SEQUENCE [LARGE SCALE GENOMIC DNA]</scope>
    <source>
        <strain evidence="20 21">NCTC13337</strain>
    </source>
</reference>
<dbReference type="InterPro" id="IPR006113">
    <property type="entry name" value="6PGDH_Gnd/GntZ"/>
</dbReference>
<dbReference type="Gene3D" id="3.40.50.720">
    <property type="entry name" value="NAD(P)-binding Rossmann-like Domain"/>
    <property type="match status" value="1"/>
</dbReference>
<dbReference type="EMBL" id="UHIC01000001">
    <property type="protein sequence ID" value="SUO95893.1"/>
    <property type="molecule type" value="Genomic_DNA"/>
</dbReference>
<comment type="pathway">
    <text evidence="2">Carbohydrate acid metabolism.</text>
</comment>
<dbReference type="InterPro" id="IPR008927">
    <property type="entry name" value="6-PGluconate_DH-like_C_sf"/>
</dbReference>
<comment type="catalytic activity">
    <reaction evidence="17 18">
        <text>6-phospho-D-gluconate + NADP(+) = D-ribulose 5-phosphate + CO2 + NADPH</text>
        <dbReference type="Rhea" id="RHEA:10116"/>
        <dbReference type="ChEBI" id="CHEBI:16526"/>
        <dbReference type="ChEBI" id="CHEBI:57783"/>
        <dbReference type="ChEBI" id="CHEBI:58121"/>
        <dbReference type="ChEBI" id="CHEBI:58349"/>
        <dbReference type="ChEBI" id="CHEBI:58759"/>
        <dbReference type="EC" id="1.1.1.44"/>
    </reaction>
</comment>
<protein>
    <recommendedName>
        <fullName evidence="7 18">6-phosphogluconate dehydrogenase, decarboxylating</fullName>
        <ecNumber evidence="18">1.1.1.44</ecNumber>
    </recommendedName>
</protein>
<dbReference type="InterPro" id="IPR006184">
    <property type="entry name" value="6PGdom_BS"/>
</dbReference>
<keyword evidence="9" id="KW-0547">Nucleotide-binding</keyword>
<dbReference type="RefSeq" id="WP_072577325.1">
    <property type="nucleotide sequence ID" value="NZ_LWHB01000157.1"/>
</dbReference>
<comment type="pathway">
    <text evidence="3 18">Carbohydrate degradation; pentose phosphate pathway; D-ribulose 5-phosphate from D-glucose 6-phosphate (oxidative stage): step 3/3.</text>
</comment>
<name>A0A380MVE6_9GAMM</name>
<evidence type="ECO:0000256" key="2">
    <source>
        <dbReference type="ARBA" id="ARBA00004761"/>
    </source>
</evidence>
<evidence type="ECO:0000256" key="6">
    <source>
        <dbReference type="ARBA" id="ARBA00011738"/>
    </source>
</evidence>
<organism evidence="20 21">
    <name type="scientific">Suttonella ornithocola</name>
    <dbReference type="NCBI Taxonomy" id="279832"/>
    <lineage>
        <taxon>Bacteria</taxon>
        <taxon>Pseudomonadati</taxon>
        <taxon>Pseudomonadota</taxon>
        <taxon>Gammaproteobacteria</taxon>
        <taxon>Cardiobacteriales</taxon>
        <taxon>Cardiobacteriaceae</taxon>
        <taxon>Suttonella</taxon>
    </lineage>
</organism>
<dbReference type="InterPro" id="IPR006001">
    <property type="entry name" value="Therm_gnt_kin"/>
</dbReference>
<dbReference type="Pfam" id="PF03446">
    <property type="entry name" value="NAD_binding_2"/>
    <property type="match status" value="1"/>
</dbReference>
<accession>A0A380MVE6</accession>
<dbReference type="Pfam" id="PF13671">
    <property type="entry name" value="AAA_33"/>
    <property type="match status" value="1"/>
</dbReference>
<dbReference type="NCBIfam" id="TIGR00873">
    <property type="entry name" value="gnd"/>
    <property type="match status" value="1"/>
</dbReference>
<dbReference type="Proteomes" id="UP000254601">
    <property type="component" value="Unassembled WGS sequence"/>
</dbReference>
<keyword evidence="10" id="KW-0418">Kinase</keyword>
<keyword evidence="15 18" id="KW-0570">Pentose shunt</keyword>
<evidence type="ECO:0000256" key="9">
    <source>
        <dbReference type="ARBA" id="ARBA00022741"/>
    </source>
</evidence>
<evidence type="ECO:0000256" key="14">
    <source>
        <dbReference type="ARBA" id="ARBA00023064"/>
    </source>
</evidence>
<sequence>MNDSVFHLVVMGVSGCGKTTLAENLSAALGLPYAEADDFHPQANIEKMQSGIPLNDDDRYPWLIALRDWMDAQAKQGKSSIISCSALKKSYRELLSQATGNIYFLHITGPEALHRERMLTRKGHFMPPALLRSQLDTLEPLENEENGIKIDLALTPSEQLDKGLEAAYGLSSHLQSQYIGLVGCGVMGAALAHNLVDKGNHVTVFDIDSNKAESTARYHPEHNNSGSIFVADSWQNLVDKLTPPRTILLVVPAGKATDAAIEALSPYLNKDDIIVDLGNAYYKDTQRREFALREKGIHFAGCGMSGGENGARHGPSLMFGGSEHAYRKAASYLRTIAARADDGRPCFAYVGTDGAGHYVKMVHNGIEYADMQLIAEAYSLMLRALNCPPIELAQYFQKWNQGVLSSYLMDITADILAHRDYTGKALVENIDDRAGQKGTGAWTTQNALEIGVSVNMIAEATFARNISMAEEMRQAAQMHFKQQSENLPSYPEGYTLVEDLEQALMGAKIIAYSQGFSQIQSAEKEYGWQINLAQLAAIWRKGCIIRAEFLTEVITAYRQQPDLPLLAADGHFSALLQRSLPAWRRVNCWAMQAGIPIPVLSAGLAFIDSLQTKTLPTTLIQAQRDYFGAHTYRRTDNEGSFHTQWQKKDKKEIKIN</sequence>
<dbReference type="InterPro" id="IPR006115">
    <property type="entry name" value="6PGDH_NADP-bd"/>
</dbReference>
<evidence type="ECO:0000256" key="4">
    <source>
        <dbReference type="ARBA" id="ARBA00008419"/>
    </source>
</evidence>
<keyword evidence="8" id="KW-0808">Transferase</keyword>
<evidence type="ECO:0000256" key="12">
    <source>
        <dbReference type="ARBA" id="ARBA00022857"/>
    </source>
</evidence>